<evidence type="ECO:0000313" key="1">
    <source>
        <dbReference type="EMBL" id="OJT11846.1"/>
    </source>
</evidence>
<name>A0A1M2VWD0_TRAPU</name>
<evidence type="ECO:0000313" key="2">
    <source>
        <dbReference type="Proteomes" id="UP000184267"/>
    </source>
</evidence>
<keyword evidence="2" id="KW-1185">Reference proteome</keyword>
<protein>
    <submittedName>
        <fullName evidence="1">Uncharacterized protein</fullName>
    </submittedName>
</protein>
<organism evidence="1 2">
    <name type="scientific">Trametes pubescens</name>
    <name type="common">White-rot fungus</name>
    <dbReference type="NCBI Taxonomy" id="154538"/>
    <lineage>
        <taxon>Eukaryota</taxon>
        <taxon>Fungi</taxon>
        <taxon>Dikarya</taxon>
        <taxon>Basidiomycota</taxon>
        <taxon>Agaricomycotina</taxon>
        <taxon>Agaricomycetes</taxon>
        <taxon>Polyporales</taxon>
        <taxon>Polyporaceae</taxon>
        <taxon>Trametes</taxon>
    </lineage>
</organism>
<dbReference type="OrthoDB" id="2753807at2759"/>
<dbReference type="Proteomes" id="UP000184267">
    <property type="component" value="Unassembled WGS sequence"/>
</dbReference>
<sequence>MPAHVVTKPSKTSKEAPPVALIRSLGPSNGSVSAPDRDDLLTLGDYPPECIPRLGSFISALTSLRVRHKPITVRYAEETTTPLLHVAHAECQLEGESEQSLLQRLFYVRELTSYDIEVPVFGPKRLRTMRARYLKHELTMRGELPSIVQFLSALEADILTKLVVRFRRSQFEACARAPDFGYLLQLVQSAYENLRTLVLLETEEHARFFDVSLTTVLRPLYSLRRLEDVELRLEKSSLHAPDGDIEKLANAWRNLRRLVLACPRCTAMPTLDSLYTLADMCRCLLQLVLPQLDLSDLGEDIKRRPPKEPMDDAVGHPLRVFGVACNSTTRIADSQATRIARCIDSLFPYIDVTESWVHDNSVETLLSDWYLIWVNIMATKALRKCAPGRAYLDRA</sequence>
<dbReference type="OMA" id="NIMATKA"/>
<gene>
    <name evidence="1" type="ORF">TRAPUB_11607</name>
</gene>
<proteinExistence type="predicted"/>
<accession>A0A1M2VWD0</accession>
<dbReference type="EMBL" id="MNAD01000568">
    <property type="protein sequence ID" value="OJT11846.1"/>
    <property type="molecule type" value="Genomic_DNA"/>
</dbReference>
<comment type="caution">
    <text evidence="1">The sequence shown here is derived from an EMBL/GenBank/DDBJ whole genome shotgun (WGS) entry which is preliminary data.</text>
</comment>
<reference evidence="1 2" key="1">
    <citation type="submission" date="2016-10" db="EMBL/GenBank/DDBJ databases">
        <title>Genome sequence of the basidiomycete white-rot fungus Trametes pubescens.</title>
        <authorList>
            <person name="Makela M.R."/>
            <person name="Granchi Z."/>
            <person name="Peng M."/>
            <person name="De Vries R.P."/>
            <person name="Grigoriev I."/>
            <person name="Riley R."/>
            <person name="Hilden K."/>
        </authorList>
    </citation>
    <scope>NUCLEOTIDE SEQUENCE [LARGE SCALE GENOMIC DNA]</scope>
    <source>
        <strain evidence="1 2">FBCC735</strain>
    </source>
</reference>
<dbReference type="AlphaFoldDB" id="A0A1M2VWD0"/>